<proteinExistence type="predicted"/>
<dbReference type="EMBL" id="HE573020">
    <property type="protein sequence ID" value="CCC47625.1"/>
    <property type="molecule type" value="Genomic_DNA"/>
</dbReference>
<protein>
    <submittedName>
        <fullName evidence="1">Uncharacterized protein</fullName>
    </submittedName>
</protein>
<organism evidence="1">
    <name type="scientific">Trypanosoma vivax (strain Y486)</name>
    <dbReference type="NCBI Taxonomy" id="1055687"/>
    <lineage>
        <taxon>Eukaryota</taxon>
        <taxon>Discoba</taxon>
        <taxon>Euglenozoa</taxon>
        <taxon>Kinetoplastea</taxon>
        <taxon>Metakinetoplastina</taxon>
        <taxon>Trypanosomatida</taxon>
        <taxon>Trypanosomatidae</taxon>
        <taxon>Trypanosoma</taxon>
        <taxon>Duttonella</taxon>
    </lineage>
</organism>
<reference evidence="1" key="1">
    <citation type="journal article" date="2012" name="Proc. Natl. Acad. Sci. U.S.A.">
        <title>Antigenic diversity is generated by distinct evolutionary mechanisms in African trypanosome species.</title>
        <authorList>
            <person name="Jackson A.P."/>
            <person name="Berry A."/>
            <person name="Aslett M."/>
            <person name="Allison H.C."/>
            <person name="Burton P."/>
            <person name="Vavrova-Anderson J."/>
            <person name="Brown R."/>
            <person name="Browne H."/>
            <person name="Corton N."/>
            <person name="Hauser H."/>
            <person name="Gamble J."/>
            <person name="Gilderthorp R."/>
            <person name="Marcello L."/>
            <person name="McQuillan J."/>
            <person name="Otto T.D."/>
            <person name="Quail M.A."/>
            <person name="Sanders M.J."/>
            <person name="van Tonder A."/>
            <person name="Ginger M.L."/>
            <person name="Field M.C."/>
            <person name="Barry J.D."/>
            <person name="Hertz-Fowler C."/>
            <person name="Berriman M."/>
        </authorList>
    </citation>
    <scope>NUCLEOTIDE SEQUENCE</scope>
    <source>
        <strain evidence="1">Y486</strain>
    </source>
</reference>
<accession>G0TUJ1</accession>
<name>G0TUJ1_TRYVY</name>
<dbReference type="AlphaFoldDB" id="G0TUJ1"/>
<gene>
    <name evidence="1" type="ORF">TVY486_0402910</name>
</gene>
<sequence>MSSPSVSQRPSIDHTTHSTTPQYPYWPALTLAKQGFTHVHLNATRRGLGSELLDMHGWQVPFAPPSSLTLLSLADRHTLFLLYVNLELSIPSAVNPFRKTHKHSISTCDVRQLHYLCVGCCVFCLFRCHGVSSGKVLFVTHLRTRYLRGQSYNTMNRAA</sequence>
<evidence type="ECO:0000313" key="1">
    <source>
        <dbReference type="EMBL" id="CCC47625.1"/>
    </source>
</evidence>